<dbReference type="GO" id="GO:0003676">
    <property type="term" value="F:nucleic acid binding"/>
    <property type="evidence" value="ECO:0007669"/>
    <property type="project" value="InterPro"/>
</dbReference>
<evidence type="ECO:0000256" key="1">
    <source>
        <dbReference type="SAM" id="MobiDB-lite"/>
    </source>
</evidence>
<dbReference type="EMBL" id="CABFVA020000082">
    <property type="protein sequence ID" value="VVM07111.1"/>
    <property type="molecule type" value="Genomic_DNA"/>
</dbReference>
<dbReference type="Pfam" id="PF00665">
    <property type="entry name" value="rve"/>
    <property type="match status" value="1"/>
</dbReference>
<organism evidence="3 4">
    <name type="scientific">Methylacidimicrobium tartarophylax</name>
    <dbReference type="NCBI Taxonomy" id="1041768"/>
    <lineage>
        <taxon>Bacteria</taxon>
        <taxon>Pseudomonadati</taxon>
        <taxon>Verrucomicrobiota</taxon>
        <taxon>Methylacidimicrobium</taxon>
    </lineage>
</organism>
<name>A0A5E6MD60_9BACT</name>
<dbReference type="Gene3D" id="3.30.420.10">
    <property type="entry name" value="Ribonuclease H-like superfamily/Ribonuclease H"/>
    <property type="match status" value="1"/>
</dbReference>
<dbReference type="InterPro" id="IPR001584">
    <property type="entry name" value="Integrase_cat-core"/>
</dbReference>
<dbReference type="Pfam" id="PF13276">
    <property type="entry name" value="HTH_21"/>
    <property type="match status" value="1"/>
</dbReference>
<gene>
    <name evidence="3" type="ORF">MAMT_01574</name>
</gene>
<dbReference type="InterPro" id="IPR050900">
    <property type="entry name" value="Transposase_IS3/IS150/IS904"/>
</dbReference>
<reference evidence="3 4" key="1">
    <citation type="submission" date="2019-09" db="EMBL/GenBank/DDBJ databases">
        <authorList>
            <person name="Cremers G."/>
        </authorList>
    </citation>
    <scope>NUCLEOTIDE SEQUENCE [LARGE SCALE GENOMIC DNA]</scope>
    <source>
        <strain evidence="3">4A</strain>
    </source>
</reference>
<dbReference type="InterPro" id="IPR012337">
    <property type="entry name" value="RNaseH-like_sf"/>
</dbReference>
<dbReference type="PROSITE" id="PS50994">
    <property type="entry name" value="INTEGRASE"/>
    <property type="match status" value="1"/>
</dbReference>
<dbReference type="PANTHER" id="PTHR46889">
    <property type="entry name" value="TRANSPOSASE INSF FOR INSERTION SEQUENCE IS3B-RELATED"/>
    <property type="match status" value="1"/>
</dbReference>
<feature type="region of interest" description="Disordered" evidence="1">
    <location>
        <begin position="305"/>
        <end position="325"/>
    </location>
</feature>
<proteinExistence type="predicted"/>
<dbReference type="GO" id="GO:0015074">
    <property type="term" value="P:DNA integration"/>
    <property type="evidence" value="ECO:0007669"/>
    <property type="project" value="InterPro"/>
</dbReference>
<dbReference type="Proteomes" id="UP000334923">
    <property type="component" value="Unassembled WGS sequence"/>
</dbReference>
<feature type="domain" description="Integrase catalytic" evidence="2">
    <location>
        <begin position="119"/>
        <end position="279"/>
    </location>
</feature>
<protein>
    <recommendedName>
        <fullName evidence="2">Integrase catalytic domain-containing protein</fullName>
    </recommendedName>
</protein>
<evidence type="ECO:0000259" key="2">
    <source>
        <dbReference type="PROSITE" id="PS50994"/>
    </source>
</evidence>
<dbReference type="NCBIfam" id="NF033516">
    <property type="entry name" value="transpos_IS3"/>
    <property type="match status" value="1"/>
</dbReference>
<dbReference type="AlphaFoldDB" id="A0A5E6MD60"/>
<evidence type="ECO:0000313" key="4">
    <source>
        <dbReference type="Proteomes" id="UP000334923"/>
    </source>
</evidence>
<dbReference type="InterPro" id="IPR048020">
    <property type="entry name" value="Transpos_IS3"/>
</dbReference>
<accession>A0A5E6MD60</accession>
<evidence type="ECO:0000313" key="3">
    <source>
        <dbReference type="EMBL" id="VVM07111.1"/>
    </source>
</evidence>
<dbReference type="InterPro" id="IPR036397">
    <property type="entry name" value="RNaseH_sf"/>
</dbReference>
<dbReference type="PANTHER" id="PTHR46889:SF4">
    <property type="entry name" value="TRANSPOSASE INSO FOR INSERTION SEQUENCE ELEMENT IS911B-RELATED"/>
    <property type="match status" value="1"/>
</dbReference>
<dbReference type="SUPFAM" id="SSF53098">
    <property type="entry name" value="Ribonuclease H-like"/>
    <property type="match status" value="1"/>
</dbReference>
<keyword evidence="4" id="KW-1185">Reference proteome</keyword>
<dbReference type="InterPro" id="IPR025948">
    <property type="entry name" value="HTH-like_dom"/>
</dbReference>
<sequence>MSSEARIGWIEREAELAVVRQCELAGVARATFYGRGASGEQSEEDLLLCRLMDEEYTRRPFYGSRRMVVFLGRLGYVANRKRVQRLMRHMGLAGMAPGPSTSVGHPEQAVYPYLLRGVEASRPDQVWSTDITYIQLLRGFVYLVAIIDWYSRRVLGWRISNSLDTSFCVDCLEDALALHGKPEIFNSDQGSQFTSATFTGMLKGAGIAISMDGRGRALDNIFVERLWRSLKHEDVYLKGYGTVAELTHGLAEYFAFYNGERPHQSLGYRTPNAVYADGNGGGASIPDHFGGTRGERPPPLRCAGRSPRVTTGQRCSAATEGIDAA</sequence>